<feature type="compositionally biased region" description="Basic and acidic residues" evidence="1">
    <location>
        <begin position="386"/>
        <end position="395"/>
    </location>
</feature>
<feature type="region of interest" description="Disordered" evidence="1">
    <location>
        <begin position="1"/>
        <end position="21"/>
    </location>
</feature>
<feature type="region of interest" description="Disordered" evidence="1">
    <location>
        <begin position="351"/>
        <end position="435"/>
    </location>
</feature>
<dbReference type="EMBL" id="JASSZA010000019">
    <property type="protein sequence ID" value="KAK2088390.1"/>
    <property type="molecule type" value="Genomic_DNA"/>
</dbReference>
<name>A0ABQ9TV63_SAGOE</name>
<gene>
    <name evidence="2" type="ORF">P7K49_034297</name>
</gene>
<feature type="compositionally biased region" description="Acidic residues" evidence="1">
    <location>
        <begin position="310"/>
        <end position="322"/>
    </location>
</feature>
<feature type="compositionally biased region" description="Pro residues" evidence="1">
    <location>
        <begin position="159"/>
        <end position="174"/>
    </location>
</feature>
<dbReference type="Proteomes" id="UP001266305">
    <property type="component" value="Unassembled WGS sequence"/>
</dbReference>
<comment type="caution">
    <text evidence="2">The sequence shown here is derived from an EMBL/GenBank/DDBJ whole genome shotgun (WGS) entry which is preliminary data.</text>
</comment>
<organism evidence="2 3">
    <name type="scientific">Saguinus oedipus</name>
    <name type="common">Cotton-top tamarin</name>
    <name type="synonym">Oedipomidas oedipus</name>
    <dbReference type="NCBI Taxonomy" id="9490"/>
    <lineage>
        <taxon>Eukaryota</taxon>
        <taxon>Metazoa</taxon>
        <taxon>Chordata</taxon>
        <taxon>Craniata</taxon>
        <taxon>Vertebrata</taxon>
        <taxon>Euteleostomi</taxon>
        <taxon>Mammalia</taxon>
        <taxon>Eutheria</taxon>
        <taxon>Euarchontoglires</taxon>
        <taxon>Primates</taxon>
        <taxon>Haplorrhini</taxon>
        <taxon>Platyrrhini</taxon>
        <taxon>Cebidae</taxon>
        <taxon>Callitrichinae</taxon>
        <taxon>Saguinus</taxon>
    </lineage>
</organism>
<feature type="compositionally biased region" description="Basic and acidic residues" evidence="1">
    <location>
        <begin position="300"/>
        <end position="309"/>
    </location>
</feature>
<feature type="region of interest" description="Disordered" evidence="1">
    <location>
        <begin position="259"/>
        <end position="338"/>
    </location>
</feature>
<sequence>MLPRRGREGGGDDITSSLRGRMGYKALQSRPTQLRGPVGHPPCCVAGPPPRCCCCCCRRFCWEQVSVGPVRGPGAGTPVARAGRCTQQRFQGQASSWDGAPTRWDDGYVWGLGRPWSWGQYWGQQPGRPNPAPASFLHSHRCSLGTETLQGGGKEAPGPTCPPEPQWSSPPPTQGPAQVPHMPSHPGFLEEGVLIPTALLPGPVGHCPAFTPDRAWPPAPPLQLPAEGPDGAGNVPPPAMCGTEPHGCVSTEEKGLLLGDFKKQEAGKTRSSQEVRDEEEEEIAERIHKSEVQEQAIQEQGHRQLHREEDKEEEEEKEEEEKEERKKGPMETFSDLWKYHLENGGDLKKRVAEKASDEETAQFQAEEKGVRVLGGDRSLWQGAEKGGGERHEDSPHRHHHHQPEAEPRQEEEEAALEREVSGGWWRSTKAVWREG</sequence>
<evidence type="ECO:0000256" key="1">
    <source>
        <dbReference type="SAM" id="MobiDB-lite"/>
    </source>
</evidence>
<feature type="compositionally biased region" description="Basic and acidic residues" evidence="1">
    <location>
        <begin position="1"/>
        <end position="10"/>
    </location>
</feature>
<evidence type="ECO:0000313" key="3">
    <source>
        <dbReference type="Proteomes" id="UP001266305"/>
    </source>
</evidence>
<feature type="region of interest" description="Disordered" evidence="1">
    <location>
        <begin position="147"/>
        <end position="181"/>
    </location>
</feature>
<evidence type="ECO:0000313" key="2">
    <source>
        <dbReference type="EMBL" id="KAK2088390.1"/>
    </source>
</evidence>
<proteinExistence type="predicted"/>
<feature type="compositionally biased region" description="Basic and acidic residues" evidence="1">
    <location>
        <begin position="259"/>
        <end position="275"/>
    </location>
</feature>
<keyword evidence="3" id="KW-1185">Reference proteome</keyword>
<evidence type="ECO:0008006" key="4">
    <source>
        <dbReference type="Google" id="ProtNLM"/>
    </source>
</evidence>
<reference evidence="2 3" key="1">
    <citation type="submission" date="2023-05" db="EMBL/GenBank/DDBJ databases">
        <title>B98-5 Cell Line De Novo Hybrid Assembly: An Optical Mapping Approach.</title>
        <authorList>
            <person name="Kananen K."/>
            <person name="Auerbach J.A."/>
            <person name="Kautto E."/>
            <person name="Blachly J.S."/>
        </authorList>
    </citation>
    <scope>NUCLEOTIDE SEQUENCE [LARGE SCALE GENOMIC DNA]</scope>
    <source>
        <strain evidence="2">B95-8</strain>
        <tissue evidence="2">Cell line</tissue>
    </source>
</reference>
<accession>A0ABQ9TV63</accession>
<protein>
    <recommendedName>
        <fullName evidence="4">Coiled-coil domain-containing glutamate-rich protein 2</fullName>
    </recommendedName>
</protein>